<dbReference type="OrthoDB" id="1237440at2"/>
<keyword evidence="2" id="KW-1185">Reference proteome</keyword>
<protein>
    <recommendedName>
        <fullName evidence="3">RiboL-PSP-HEPN domain-containing protein</fullName>
    </recommendedName>
</protein>
<comment type="caution">
    <text evidence="1">The sequence shown here is derived from an EMBL/GenBank/DDBJ whole genome shotgun (WGS) entry which is preliminary data.</text>
</comment>
<organism evidence="1 2">
    <name type="scientific">Pararcticibacter amylolyticus</name>
    <dbReference type="NCBI Taxonomy" id="2173175"/>
    <lineage>
        <taxon>Bacteria</taxon>
        <taxon>Pseudomonadati</taxon>
        <taxon>Bacteroidota</taxon>
        <taxon>Sphingobacteriia</taxon>
        <taxon>Sphingobacteriales</taxon>
        <taxon>Sphingobacteriaceae</taxon>
        <taxon>Pararcticibacter</taxon>
    </lineage>
</organism>
<sequence length="279" mass="32839">MLDDLQSFVDSVKDFTNLKTSEKVDYFALFFLEVEKKADFNHKDIVLAFQQLKLVPLSNIRRYLISHSNKATPKRRKVKFIKTKTGFHIEGNYNVELKTNIIAQEVPFINYSVNAGHFELKPSDIPFLNAKIKRNAEFFSKIYFLLYHLENSIRKFLTIRLSSILGQDWEKTVCSDIDLVKAERIRSEIHLSEMLPKRGDTILYYCMWDDYGKFLKQYPNIFDDRKETDEVLAHLNSLSKIRNAVAHNASTIPKEYQDELTLFLKKYIKIMKNYALDQD</sequence>
<dbReference type="AlphaFoldDB" id="A0A2U2PGX1"/>
<evidence type="ECO:0000313" key="1">
    <source>
        <dbReference type="EMBL" id="PWG80665.1"/>
    </source>
</evidence>
<name>A0A2U2PGX1_9SPHI</name>
<dbReference type="Proteomes" id="UP000245647">
    <property type="component" value="Unassembled WGS sequence"/>
</dbReference>
<accession>A0A2U2PGX1</accession>
<evidence type="ECO:0000313" key="2">
    <source>
        <dbReference type="Proteomes" id="UP000245647"/>
    </source>
</evidence>
<dbReference type="RefSeq" id="WP_109415952.1">
    <property type="nucleotide sequence ID" value="NZ_QEAS01000008.1"/>
</dbReference>
<evidence type="ECO:0008006" key="3">
    <source>
        <dbReference type="Google" id="ProtNLM"/>
    </source>
</evidence>
<gene>
    <name evidence="1" type="ORF">DDR33_11640</name>
</gene>
<dbReference type="EMBL" id="QEAS01000008">
    <property type="protein sequence ID" value="PWG80665.1"/>
    <property type="molecule type" value="Genomic_DNA"/>
</dbReference>
<reference evidence="1 2" key="1">
    <citation type="submission" date="2018-04" db="EMBL/GenBank/DDBJ databases">
        <title>Pedobacter chongqingensis sp. nov., isolated from a rottenly hemp rope.</title>
        <authorList>
            <person name="Cai Y."/>
        </authorList>
    </citation>
    <scope>NUCLEOTIDE SEQUENCE [LARGE SCALE GENOMIC DNA]</scope>
    <source>
        <strain evidence="1 2">FJ4-8</strain>
    </source>
</reference>
<proteinExistence type="predicted"/>